<dbReference type="CDD" id="cd06193">
    <property type="entry name" value="siderophore_interacting"/>
    <property type="match status" value="1"/>
</dbReference>
<protein>
    <submittedName>
        <fullName evidence="2">NADPH-dependent ferric siderophore reductase</fullName>
    </submittedName>
</protein>
<evidence type="ECO:0000313" key="3">
    <source>
        <dbReference type="Proteomes" id="UP000589626"/>
    </source>
</evidence>
<dbReference type="AlphaFoldDB" id="A0A7W4W0R5"/>
<dbReference type="PROSITE" id="PS51384">
    <property type="entry name" value="FAD_FR"/>
    <property type="match status" value="1"/>
</dbReference>
<dbReference type="PANTHER" id="PTHR30157:SF0">
    <property type="entry name" value="NADPH-DEPENDENT FERRIC-CHELATE REDUCTASE"/>
    <property type="match status" value="1"/>
</dbReference>
<proteinExistence type="predicted"/>
<gene>
    <name evidence="2" type="ORF">FHU40_005033</name>
</gene>
<evidence type="ECO:0000313" key="2">
    <source>
        <dbReference type="EMBL" id="MBB3045180.1"/>
    </source>
</evidence>
<dbReference type="Pfam" id="PF04954">
    <property type="entry name" value="SIP"/>
    <property type="match status" value="1"/>
</dbReference>
<comment type="caution">
    <text evidence="2">The sequence shown here is derived from an EMBL/GenBank/DDBJ whole genome shotgun (WGS) entry which is preliminary data.</text>
</comment>
<dbReference type="Gene3D" id="3.40.50.80">
    <property type="entry name" value="Nucleotide-binding domain of ferredoxin-NADP reductase (FNR) module"/>
    <property type="match status" value="1"/>
</dbReference>
<dbReference type="InterPro" id="IPR013113">
    <property type="entry name" value="SIP_FAD-bd"/>
</dbReference>
<reference evidence="2 3" key="1">
    <citation type="submission" date="2020-08" db="EMBL/GenBank/DDBJ databases">
        <title>Sequencing the genomes of 1000 actinobacteria strains.</title>
        <authorList>
            <person name="Klenk H.-P."/>
        </authorList>
    </citation>
    <scope>NUCLEOTIDE SEQUENCE [LARGE SCALE GENOMIC DNA]</scope>
    <source>
        <strain evidence="2 3">DSM 105498</strain>
    </source>
</reference>
<dbReference type="Proteomes" id="UP000589626">
    <property type="component" value="Unassembled WGS sequence"/>
</dbReference>
<dbReference type="RefSeq" id="WP_246391525.1">
    <property type="nucleotide sequence ID" value="NZ_JACHWR010000005.1"/>
</dbReference>
<name>A0A7W4W0R5_9ACTN</name>
<dbReference type="SUPFAM" id="SSF63380">
    <property type="entry name" value="Riboflavin synthase domain-like"/>
    <property type="match status" value="1"/>
</dbReference>
<dbReference type="InterPro" id="IPR017938">
    <property type="entry name" value="Riboflavin_synthase-like_b-brl"/>
</dbReference>
<accession>A0A7W4W0R5</accession>
<feature type="domain" description="FAD-binding FR-type" evidence="1">
    <location>
        <begin position="16"/>
        <end position="154"/>
    </location>
</feature>
<dbReference type="GO" id="GO:0016491">
    <property type="term" value="F:oxidoreductase activity"/>
    <property type="evidence" value="ECO:0007669"/>
    <property type="project" value="InterPro"/>
</dbReference>
<dbReference type="InterPro" id="IPR039374">
    <property type="entry name" value="SIP_fam"/>
</dbReference>
<dbReference type="InterPro" id="IPR017927">
    <property type="entry name" value="FAD-bd_FR_type"/>
</dbReference>
<dbReference type="EMBL" id="JACHWR010000005">
    <property type="protein sequence ID" value="MBB3045180.1"/>
    <property type="molecule type" value="Genomic_DNA"/>
</dbReference>
<dbReference type="InterPro" id="IPR007037">
    <property type="entry name" value="SIP_rossman_dom"/>
</dbReference>
<dbReference type="Gene3D" id="2.40.30.10">
    <property type="entry name" value="Translation factors"/>
    <property type="match status" value="1"/>
</dbReference>
<dbReference type="PANTHER" id="PTHR30157">
    <property type="entry name" value="FERRIC REDUCTASE, NADPH-DEPENDENT"/>
    <property type="match status" value="1"/>
</dbReference>
<dbReference type="InterPro" id="IPR039261">
    <property type="entry name" value="FNR_nucleotide-bd"/>
</dbReference>
<sequence>MTMTSASGTEQPQLSMILDEVEVVRVERLSPSFVRVEFGGPCLEHFGVEGQPLYDQRIKLVFPGVPGGPVPSFEGVDDSWWETWLARPEAERGHMRTYTVRDLVGSGPDTRLVVDIVVHSDDHGDPGPGCDWAARAAVGDRVVVLGPRRGQFYGGIEFEPGTAGRLLLVGDETAVPAVCAILGQLPWDAVGAAFLEIPTAADAQTVQHPEGVRVVWLPRAGAAHGELLHPAVLDHLGVGAAAVAGAEADEVDPDLWETPTYSSSGEDVDSAATVVGHDLDDLYAWIAGESGVVTALRRVLVKDLGVDRRQVAFMGYWRRGVAMRS</sequence>
<dbReference type="Pfam" id="PF08021">
    <property type="entry name" value="FAD_binding_9"/>
    <property type="match status" value="1"/>
</dbReference>
<evidence type="ECO:0000259" key="1">
    <source>
        <dbReference type="PROSITE" id="PS51384"/>
    </source>
</evidence>
<organism evidence="2 3">
    <name type="scientific">Nocardioides soli</name>
    <dbReference type="NCBI Taxonomy" id="1036020"/>
    <lineage>
        <taxon>Bacteria</taxon>
        <taxon>Bacillati</taxon>
        <taxon>Actinomycetota</taxon>
        <taxon>Actinomycetes</taxon>
        <taxon>Propionibacteriales</taxon>
        <taxon>Nocardioidaceae</taxon>
        <taxon>Nocardioides</taxon>
    </lineage>
</organism>
<keyword evidence="3" id="KW-1185">Reference proteome</keyword>